<reference evidence="2 3" key="1">
    <citation type="journal article" date="2016" name="Nat. Commun.">
        <title>Thousands of microbial genomes shed light on interconnected biogeochemical processes in an aquifer system.</title>
        <authorList>
            <person name="Anantharaman K."/>
            <person name="Brown C.T."/>
            <person name="Hug L.A."/>
            <person name="Sharon I."/>
            <person name="Castelle C.J."/>
            <person name="Probst A.J."/>
            <person name="Thomas B.C."/>
            <person name="Singh A."/>
            <person name="Wilkins M.J."/>
            <person name="Karaoz U."/>
            <person name="Brodie E.L."/>
            <person name="Williams K.H."/>
            <person name="Hubbard S.S."/>
            <person name="Banfield J.F."/>
        </authorList>
    </citation>
    <scope>NUCLEOTIDE SEQUENCE [LARGE SCALE GENOMIC DNA]</scope>
</reference>
<evidence type="ECO:0000259" key="1">
    <source>
        <dbReference type="SMART" id="SM01321"/>
    </source>
</evidence>
<dbReference type="Pfam" id="PF01797">
    <property type="entry name" value="Y1_Tnp"/>
    <property type="match status" value="1"/>
</dbReference>
<proteinExistence type="predicted"/>
<dbReference type="EMBL" id="MEZV01000057">
    <property type="protein sequence ID" value="OGD65470.1"/>
    <property type="molecule type" value="Genomic_DNA"/>
</dbReference>
<dbReference type="SUPFAM" id="SSF143422">
    <property type="entry name" value="Transposase IS200-like"/>
    <property type="match status" value="1"/>
</dbReference>
<name>A0A1F5EDU4_9BACT</name>
<sequence>MLSTFNKLSTKEQLLIQKKLNETNNIVEIISYCVMPTHLHLVLKQLIDGGISEYMKRVCDSYSKYFNLKYKRKGPLWEGRFKSVLVDDDKQLLHLTRYVHLNPISAGLVDDPMDWMASSYKEYINASRTEICNFNDLINISPNRYRRFVNERISYQRVIAHIKHIILE</sequence>
<protein>
    <recommendedName>
        <fullName evidence="1">Transposase IS200-like domain-containing protein</fullName>
    </recommendedName>
</protein>
<dbReference type="GO" id="GO:0006313">
    <property type="term" value="P:DNA transposition"/>
    <property type="evidence" value="ECO:0007669"/>
    <property type="project" value="InterPro"/>
</dbReference>
<dbReference type="SMART" id="SM01321">
    <property type="entry name" value="Y1_Tnp"/>
    <property type="match status" value="1"/>
</dbReference>
<dbReference type="Gene3D" id="3.30.70.1290">
    <property type="entry name" value="Transposase IS200-like"/>
    <property type="match status" value="1"/>
</dbReference>
<dbReference type="InterPro" id="IPR002686">
    <property type="entry name" value="Transposase_17"/>
</dbReference>
<dbReference type="AlphaFoldDB" id="A0A1F5EDU4"/>
<dbReference type="PANTHER" id="PTHR34322">
    <property type="entry name" value="TRANSPOSASE, Y1_TNP DOMAIN-CONTAINING"/>
    <property type="match status" value="1"/>
</dbReference>
<evidence type="ECO:0000313" key="3">
    <source>
        <dbReference type="Proteomes" id="UP000176451"/>
    </source>
</evidence>
<gene>
    <name evidence="2" type="ORF">A3F08_00270</name>
</gene>
<comment type="caution">
    <text evidence="2">The sequence shown here is derived from an EMBL/GenBank/DDBJ whole genome shotgun (WGS) entry which is preliminary data.</text>
</comment>
<feature type="domain" description="Transposase IS200-like" evidence="1">
    <location>
        <begin position="2"/>
        <end position="102"/>
    </location>
</feature>
<organism evidence="2 3">
    <name type="scientific">Candidatus Berkelbacteria bacterium RIFCSPHIGHO2_12_FULL_36_9</name>
    <dbReference type="NCBI Taxonomy" id="1797469"/>
    <lineage>
        <taxon>Bacteria</taxon>
        <taxon>Candidatus Berkelbacteria</taxon>
    </lineage>
</organism>
<dbReference type="GO" id="GO:0004803">
    <property type="term" value="F:transposase activity"/>
    <property type="evidence" value="ECO:0007669"/>
    <property type="project" value="InterPro"/>
</dbReference>
<dbReference type="PANTHER" id="PTHR34322:SF2">
    <property type="entry name" value="TRANSPOSASE IS200-LIKE DOMAIN-CONTAINING PROTEIN"/>
    <property type="match status" value="1"/>
</dbReference>
<dbReference type="GO" id="GO:0003677">
    <property type="term" value="F:DNA binding"/>
    <property type="evidence" value="ECO:0007669"/>
    <property type="project" value="InterPro"/>
</dbReference>
<evidence type="ECO:0000313" key="2">
    <source>
        <dbReference type="EMBL" id="OGD65470.1"/>
    </source>
</evidence>
<dbReference type="InterPro" id="IPR036515">
    <property type="entry name" value="Transposase_17_sf"/>
</dbReference>
<accession>A0A1F5EDU4</accession>
<dbReference type="Proteomes" id="UP000176451">
    <property type="component" value="Unassembled WGS sequence"/>
</dbReference>